<dbReference type="GO" id="GO:0043226">
    <property type="term" value="C:organelle"/>
    <property type="evidence" value="ECO:0007669"/>
    <property type="project" value="UniProtKB-ARBA"/>
</dbReference>
<feature type="compositionally biased region" description="Low complexity" evidence="4">
    <location>
        <begin position="681"/>
        <end position="714"/>
    </location>
</feature>
<evidence type="ECO:0000256" key="4">
    <source>
        <dbReference type="SAM" id="MobiDB-lite"/>
    </source>
</evidence>
<reference evidence="5" key="1">
    <citation type="submission" date="2021-01" db="EMBL/GenBank/DDBJ databases">
        <authorList>
            <consortium name="Genoscope - CEA"/>
            <person name="William W."/>
        </authorList>
    </citation>
    <scope>NUCLEOTIDE SEQUENCE</scope>
</reference>
<organism evidence="5 6">
    <name type="scientific">Paramecium primaurelia</name>
    <dbReference type="NCBI Taxonomy" id="5886"/>
    <lineage>
        <taxon>Eukaryota</taxon>
        <taxon>Sar</taxon>
        <taxon>Alveolata</taxon>
        <taxon>Ciliophora</taxon>
        <taxon>Intramacronucleata</taxon>
        <taxon>Oligohymenophorea</taxon>
        <taxon>Peniculida</taxon>
        <taxon>Parameciidae</taxon>
        <taxon>Paramecium</taxon>
    </lineage>
</organism>
<accession>A0A8S1KB59</accession>
<evidence type="ECO:0000256" key="3">
    <source>
        <dbReference type="ARBA" id="ARBA00022553"/>
    </source>
</evidence>
<dbReference type="PANTHER" id="PTHR23065:SF7">
    <property type="entry name" value="NOSTRIN, ISOFORM H"/>
    <property type="match status" value="1"/>
</dbReference>
<proteinExistence type="predicted"/>
<feature type="region of interest" description="Disordered" evidence="4">
    <location>
        <begin position="681"/>
        <end position="738"/>
    </location>
</feature>
<evidence type="ECO:0000256" key="2">
    <source>
        <dbReference type="ARBA" id="ARBA00022490"/>
    </source>
</evidence>
<keyword evidence="2" id="KW-0963">Cytoplasm</keyword>
<feature type="region of interest" description="Disordered" evidence="4">
    <location>
        <begin position="625"/>
        <end position="644"/>
    </location>
</feature>
<dbReference type="OMA" id="NKECNME"/>
<evidence type="ECO:0008006" key="7">
    <source>
        <dbReference type="Google" id="ProtNLM"/>
    </source>
</evidence>
<dbReference type="GO" id="GO:0005886">
    <property type="term" value="C:plasma membrane"/>
    <property type="evidence" value="ECO:0007669"/>
    <property type="project" value="TreeGrafter"/>
</dbReference>
<comment type="subcellular location">
    <subcellularLocation>
        <location evidence="1">Cytoplasm</location>
    </subcellularLocation>
</comment>
<sequence length="738" mass="85923">MNIKQLATNFDVLYRRVSDRSKVTEVMLGQLFERSEAEEKYHKALEKISGQMQNGGGDIDDLVKGVKIDLNQRAQYYKQFNQSYKHDVEQAINELRQIQSQFKPLIQDVLKMDKEIKITCDKYDRQKEKTLRASKEYEESAITLEAFCWNKECNMEQRSKAQHKLNSQLQYKQENESALRLAASIYNQAIQSYCTSLQNGIQQLTTQYNQIFAIAKDIVMKILVYEISKTRNLQYDSEQFFKQAEIYQDPQNDPITPGPSSQIGISKENYIKVSSQLNSSFLRNIADQISLNHKLNIKRETIQSSIQVENLDSFDLFLVNPEFIEDLKVVTIKLIGKINNKNKPKNADEQPAGIQQMVNKYKGQYGEQQLIKIYSFIKYVIQSTQEQQIKGWKNIPELQKTNLDEIFDQKFFRELGCIILESFRQAGCSNLSSYGFKNMHIFTQKLLEISQKEGELILVKRIITMISTIYTIDEHEKRFFLQDSLISMQIWKQIDLWEGLIYTTIETEIDKSATMKDNVQFQNEQILKDKNVIYSNLLTLTLNMINFKVDKQEIKNVLVKYARVFQLYDLQTQELIKFAENDGKIEPNQKVNSLSVLQSLYHQPQTNQNQQGNIVQNKVVLFDKKNPLSTNPNTHVQKPSSNQVYFGSDTVPKEVIQSQVPQNITQQQTINVQQQPITITSQTSQQQKTSQKSPTLQQQQQPTSPKIQQQQQEYEQPKIRYNQHPLEVPKANFLKKLP</sequence>
<evidence type="ECO:0000256" key="1">
    <source>
        <dbReference type="ARBA" id="ARBA00004496"/>
    </source>
</evidence>
<dbReference type="Proteomes" id="UP000688137">
    <property type="component" value="Unassembled WGS sequence"/>
</dbReference>
<dbReference type="EMBL" id="CAJJDM010000011">
    <property type="protein sequence ID" value="CAD8049992.1"/>
    <property type="molecule type" value="Genomic_DNA"/>
</dbReference>
<protein>
    <recommendedName>
        <fullName evidence="7">F-BAR domain-containing protein</fullName>
    </recommendedName>
</protein>
<dbReference type="GO" id="GO:0005737">
    <property type="term" value="C:cytoplasm"/>
    <property type="evidence" value="ECO:0007669"/>
    <property type="project" value="TreeGrafter"/>
</dbReference>
<keyword evidence="3" id="KW-0597">Phosphoprotein</keyword>
<keyword evidence="6" id="KW-1185">Reference proteome</keyword>
<comment type="caution">
    <text evidence="5">The sequence shown here is derived from an EMBL/GenBank/DDBJ whole genome shotgun (WGS) entry which is preliminary data.</text>
</comment>
<dbReference type="AlphaFoldDB" id="A0A8S1KB59"/>
<evidence type="ECO:0000313" key="5">
    <source>
        <dbReference type="EMBL" id="CAD8049992.1"/>
    </source>
</evidence>
<gene>
    <name evidence="5" type="ORF">PPRIM_AZ9-3.1.T0140267</name>
</gene>
<name>A0A8S1KB59_PARPR</name>
<feature type="compositionally biased region" description="Polar residues" evidence="4">
    <location>
        <begin position="627"/>
        <end position="644"/>
    </location>
</feature>
<evidence type="ECO:0000313" key="6">
    <source>
        <dbReference type="Proteomes" id="UP000688137"/>
    </source>
</evidence>
<dbReference type="PANTHER" id="PTHR23065">
    <property type="entry name" value="PROLINE-SERINE-THREONINE PHOSPHATASE INTERACTING PROTEIN 1"/>
    <property type="match status" value="1"/>
</dbReference>